<sequence>MADCIDRGLDEVRAEQETLREYVQDIAAVAATLKPGEEDGAKRREKFEELAERFERTAEPIHQHMVKVMLSFSAGLFVGADTFAEIKDNLDLERWFRLPKSHERRIHGHRHAGVRIVIEGPTLVHALDAHAAHPEPFTVDDLLPYRTAREPACQHQALQRRKIMRKARSKKKRPILLADLERRYRETPYL</sequence>
<evidence type="ECO:0000313" key="1">
    <source>
        <dbReference type="EMBL" id="SPE17869.1"/>
    </source>
</evidence>
<reference evidence="2" key="1">
    <citation type="submission" date="2018-02" db="EMBL/GenBank/DDBJ databases">
        <authorList>
            <person name="Hausmann B."/>
        </authorList>
    </citation>
    <scope>NUCLEOTIDE SEQUENCE [LARGE SCALE GENOMIC DNA]</scope>
    <source>
        <strain evidence="2">Peat soil MAG SbA5</strain>
    </source>
</reference>
<gene>
    <name evidence="1" type="ORF">SBA5_1140001</name>
</gene>
<accession>A0A2N9L3R8</accession>
<organism evidence="1 2">
    <name type="scientific">Candidatus Sulfuritelmatomonas gaucii</name>
    <dbReference type="NCBI Taxonomy" id="2043161"/>
    <lineage>
        <taxon>Bacteria</taxon>
        <taxon>Pseudomonadati</taxon>
        <taxon>Acidobacteriota</taxon>
        <taxon>Terriglobia</taxon>
        <taxon>Terriglobales</taxon>
        <taxon>Acidobacteriaceae</taxon>
        <taxon>Candidatus Sulfuritelmatomonas</taxon>
    </lineage>
</organism>
<dbReference type="AlphaFoldDB" id="A0A2N9L3R8"/>
<protein>
    <submittedName>
        <fullName evidence="1">Transposase</fullName>
    </submittedName>
</protein>
<dbReference type="Proteomes" id="UP000239735">
    <property type="component" value="Unassembled WGS sequence"/>
</dbReference>
<name>A0A2N9L3R8_9BACT</name>
<proteinExistence type="predicted"/>
<dbReference type="EMBL" id="OKRB01000018">
    <property type="protein sequence ID" value="SPE17869.1"/>
    <property type="molecule type" value="Genomic_DNA"/>
</dbReference>
<evidence type="ECO:0000313" key="2">
    <source>
        <dbReference type="Proteomes" id="UP000239735"/>
    </source>
</evidence>